<dbReference type="Gene3D" id="3.40.50.300">
    <property type="entry name" value="P-loop containing nucleotide triphosphate hydrolases"/>
    <property type="match status" value="1"/>
</dbReference>
<dbReference type="InterPro" id="IPR027417">
    <property type="entry name" value="P-loop_NTPase"/>
</dbReference>
<feature type="region of interest" description="Disordered" evidence="2">
    <location>
        <begin position="559"/>
        <end position="585"/>
    </location>
</feature>
<feature type="region of interest" description="Disordered" evidence="2">
    <location>
        <begin position="433"/>
        <end position="455"/>
    </location>
</feature>
<evidence type="ECO:0000313" key="4">
    <source>
        <dbReference type="Proteomes" id="UP000662857"/>
    </source>
</evidence>
<evidence type="ECO:0000256" key="1">
    <source>
        <dbReference type="SAM" id="Coils"/>
    </source>
</evidence>
<dbReference type="RefSeq" id="WP_239678821.1">
    <property type="nucleotide sequence ID" value="NZ_CP070499.1"/>
</dbReference>
<dbReference type="NCBIfam" id="TIGR02680">
    <property type="entry name" value="TIGR02680 family protein"/>
    <property type="match status" value="1"/>
</dbReference>
<dbReference type="InterPro" id="IPR013496">
    <property type="entry name" value="CHP02680"/>
</dbReference>
<keyword evidence="1" id="KW-0175">Coiled coil</keyword>
<accession>A0A895YFF0</accession>
<sequence length="1391" mass="149024">MTDPADVGRFRPTRAGIINLWDYRDEEFLFVDGWLVLRGPNGSGKTKALEVLFPFVLDGRIEPRRLNPFASEERTMKSNLLYRGQEVSHAYVWLEFGDGKRYVTVGIGLRAHRHVDRVSRWHFVTDGRVGVDFSLLDADDRPLNRKQLLAELGDEAVRDSPEEHRHQIDARLFGLGPARYEQLLDLVLTLRRPQLAKDLNPAELSRTLQRGLRPVDEHLLVEAAHSFDDMEAVARTLEGLVAADTATTGFLSIYSTYLRTHARAAADATTARRAAVSRQHEAVAQARAESASAADDEQAAAQRLAAAESEPARLRAHLSSLQNSPAYQSQQDLADLQQHVADLAVAAQRAQATVVGERAAEQARGRERQQAAIAARDAAAAVQRGSDALAGEAELAGIDWPADDAVPDGLAARVTARVSARRVDIATVREAAQRSAQAERDHARARDDRSAADEAVATAEAEVGQRQATLANARGAAVAEVQRWRHGHADLLAELSVPDLPEVLAEAAGAAGEPGEAPSLREIFSDATAAAVAARRDRSAALSAQRDTLDRQRVELATERERIAAEHDDAPPTPPTRRSARESQPGAPLWRLVRFADQVADRDAAGVEAALHAAGLLDAWVHPDPDSAARAVADGEQDGHLAPLPAARRPAGDTLADLLVPEVQQQVPAERVAAVLASIALVDLPISVAAADAPVAAVGRGGHYRHGVSAGRFAKPTAEYIGATARAARRAARIAECDRGLAALDAQITAVAAAAQAIDELLASVGVAAAALPSLQPVHAAQRELDRAAATLAARHDAAAAASTRLDQALAERSTAAAVQQRVTAERSLPADRVDEVAAAVSRFERGGVQLEGAHRHAAGALDAEQAAQERHDEAAQRVADAESAAAEAAQRHQEKDAGYQALWEAVGAEAEQVLAEADRVAAEITVAEAELTGARAAHSQAGRRRAAAEARVELGDEALAGAVAEAQQEALRLRPYAQPDLLGLLRCPTELRWPAEVGVAEEDELPEAVVALHEAILAATRELNPTETSLKQSATRLTTALAELQAQLPATGLDHRPEWTTDEGVIVVRVADEQGLTPVAHFAERIARERRDQEQLLTDAEQKVLEDALLGQLARQIHQRTIEARDLVEAMDTQMRARRMSSGITVGVGWRLADDLTTEQREVCKLLERDPARLGPAQLTSLRRHFASRIKTARAESPELPYRELLGRVLDYRQWRVFAFTLHRPGGGAEALTRARHSQLSGGEQSVSLHLPLFAAANALFGSARPEAPRLLGMDEAFAGVDETGRGELMSLARQFDLDLFMTGFDLWATHQSVRGAAHYDLSHSAAEQAVAAVLLVWDGTANLADFDGSLAQAYGSPGTRRSPAVGYPAVDAPGGAAAGDALLPYPEVA</sequence>
<gene>
    <name evidence="3" type="ORF">JQS43_10135</name>
</gene>
<name>A0A895YFF0_9ACTN</name>
<dbReference type="KEGG" id="nhy:JQS43_10135"/>
<reference evidence="3" key="1">
    <citation type="submission" date="2021-02" db="EMBL/GenBank/DDBJ databases">
        <title>Natrosporangium hydrolyticum gen. nov., sp. nov, a haloalkaliphilic actinobacterium from a soda solonchak soil.</title>
        <authorList>
            <person name="Sorokin D.Y."/>
            <person name="Khijniak T.V."/>
            <person name="Zakharycheva A.P."/>
            <person name="Boueva O.V."/>
            <person name="Ariskina E.V."/>
            <person name="Hahnke R.L."/>
            <person name="Bunk B."/>
            <person name="Sproer C."/>
            <person name="Schumann P."/>
            <person name="Evtushenko L.I."/>
            <person name="Kublanov I.V."/>
        </authorList>
    </citation>
    <scope>NUCLEOTIDE SEQUENCE</scope>
    <source>
        <strain evidence="3">DSM 106523</strain>
    </source>
</reference>
<organism evidence="3 4">
    <name type="scientific">Natronosporangium hydrolyticum</name>
    <dbReference type="NCBI Taxonomy" id="2811111"/>
    <lineage>
        <taxon>Bacteria</taxon>
        <taxon>Bacillati</taxon>
        <taxon>Actinomycetota</taxon>
        <taxon>Actinomycetes</taxon>
        <taxon>Micromonosporales</taxon>
        <taxon>Micromonosporaceae</taxon>
        <taxon>Natronosporangium</taxon>
    </lineage>
</organism>
<evidence type="ECO:0000256" key="2">
    <source>
        <dbReference type="SAM" id="MobiDB-lite"/>
    </source>
</evidence>
<feature type="compositionally biased region" description="Basic and acidic residues" evidence="2">
    <location>
        <begin position="437"/>
        <end position="452"/>
    </location>
</feature>
<dbReference type="Pfam" id="PF13558">
    <property type="entry name" value="SbcC_Walker_B"/>
    <property type="match status" value="1"/>
</dbReference>
<proteinExistence type="predicted"/>
<protein>
    <submittedName>
        <fullName evidence="3">TIGR02680 family protein</fullName>
    </submittedName>
</protein>
<dbReference type="EMBL" id="CP070499">
    <property type="protein sequence ID" value="QSB16594.1"/>
    <property type="molecule type" value="Genomic_DNA"/>
</dbReference>
<dbReference type="Proteomes" id="UP000662857">
    <property type="component" value="Chromosome"/>
</dbReference>
<feature type="coiled-coil region" evidence="1">
    <location>
        <begin position="865"/>
        <end position="931"/>
    </location>
</feature>
<dbReference type="SUPFAM" id="SSF52540">
    <property type="entry name" value="P-loop containing nucleoside triphosphate hydrolases"/>
    <property type="match status" value="1"/>
</dbReference>
<feature type="compositionally biased region" description="Basic and acidic residues" evidence="2">
    <location>
        <begin position="559"/>
        <end position="570"/>
    </location>
</feature>
<evidence type="ECO:0000313" key="3">
    <source>
        <dbReference type="EMBL" id="QSB16594.1"/>
    </source>
</evidence>
<keyword evidence="4" id="KW-1185">Reference proteome</keyword>